<comment type="caution">
    <text evidence="2">The sequence shown here is derived from an EMBL/GenBank/DDBJ whole genome shotgun (WGS) entry which is preliminary data.</text>
</comment>
<name>A0ABS4K5P2_9CLOT</name>
<dbReference type="RefSeq" id="WP_021285140.1">
    <property type="nucleotide sequence ID" value="NZ_JAGGLL010000023.1"/>
</dbReference>
<proteinExistence type="predicted"/>
<reference evidence="2 3" key="1">
    <citation type="submission" date="2021-03" db="EMBL/GenBank/DDBJ databases">
        <title>Genomic Encyclopedia of Type Strains, Phase IV (KMG-IV): sequencing the most valuable type-strain genomes for metagenomic binning, comparative biology and taxonomic classification.</title>
        <authorList>
            <person name="Goeker M."/>
        </authorList>
    </citation>
    <scope>NUCLEOTIDE SEQUENCE [LARGE SCALE GENOMIC DNA]</scope>
    <source>
        <strain evidence="2 3">DSM 28650</strain>
    </source>
</reference>
<evidence type="ECO:0000313" key="2">
    <source>
        <dbReference type="EMBL" id="MBP2023093.1"/>
    </source>
</evidence>
<evidence type="ECO:0008006" key="4">
    <source>
        <dbReference type="Google" id="ProtNLM"/>
    </source>
</evidence>
<accession>A0ABS4K5P2</accession>
<protein>
    <recommendedName>
        <fullName evidence="4">YcxB-like protein domain-containing protein</fullName>
    </recommendedName>
</protein>
<dbReference type="Proteomes" id="UP001519308">
    <property type="component" value="Unassembled WGS sequence"/>
</dbReference>
<evidence type="ECO:0000256" key="1">
    <source>
        <dbReference type="SAM" id="Phobius"/>
    </source>
</evidence>
<keyword evidence="1" id="KW-0812">Transmembrane</keyword>
<evidence type="ECO:0000313" key="3">
    <source>
        <dbReference type="Proteomes" id="UP001519308"/>
    </source>
</evidence>
<dbReference type="EMBL" id="JAGGLL010000023">
    <property type="protein sequence ID" value="MBP2023093.1"/>
    <property type="molecule type" value="Genomic_DNA"/>
</dbReference>
<organism evidence="2 3">
    <name type="scientific">Clostridium punense</name>
    <dbReference type="NCBI Taxonomy" id="1054297"/>
    <lineage>
        <taxon>Bacteria</taxon>
        <taxon>Bacillati</taxon>
        <taxon>Bacillota</taxon>
        <taxon>Clostridia</taxon>
        <taxon>Eubacteriales</taxon>
        <taxon>Clostridiaceae</taxon>
        <taxon>Clostridium</taxon>
    </lineage>
</organism>
<keyword evidence="3" id="KW-1185">Reference proteome</keyword>
<feature type="transmembrane region" description="Helical" evidence="1">
    <location>
        <begin position="31"/>
        <end position="50"/>
    </location>
</feature>
<keyword evidence="1" id="KW-0472">Membrane</keyword>
<gene>
    <name evidence="2" type="ORF">J2Z44_002927</name>
</gene>
<keyword evidence="1" id="KW-1133">Transmembrane helix</keyword>
<feature type="transmembrane region" description="Helical" evidence="1">
    <location>
        <begin position="62"/>
        <end position="83"/>
    </location>
</feature>
<sequence>MNENIKFQVTSKIDLSDIVQLFLVSRKKQYLTLKIATIIGMFIISISLIIDLQDCLLGDFSRLPFMIFCLICLIVFSVTAINFNKIQMKLFSKKFFGNNKEVLSINKLRFYDTYFTIENDENEMTMSAYITVSYTDVNYFVLHKNLIIFGDKTKAKSVTCIKQNTQFEIGTLEEFLHFFKNKINI</sequence>